<dbReference type="EMBL" id="GL348717">
    <property type="protein sequence ID" value="EFH53470.1"/>
    <property type="molecule type" value="Genomic_DNA"/>
</dbReference>
<dbReference type="AlphaFoldDB" id="D7LP40"/>
<proteinExistence type="predicted"/>
<evidence type="ECO:0000313" key="2">
    <source>
        <dbReference type="Proteomes" id="UP000008694"/>
    </source>
</evidence>
<organism evidence="2">
    <name type="scientific">Arabidopsis lyrata subsp. lyrata</name>
    <name type="common">Lyre-leaved rock-cress</name>
    <dbReference type="NCBI Taxonomy" id="81972"/>
    <lineage>
        <taxon>Eukaryota</taxon>
        <taxon>Viridiplantae</taxon>
        <taxon>Streptophyta</taxon>
        <taxon>Embryophyta</taxon>
        <taxon>Tracheophyta</taxon>
        <taxon>Spermatophyta</taxon>
        <taxon>Magnoliopsida</taxon>
        <taxon>eudicotyledons</taxon>
        <taxon>Gunneridae</taxon>
        <taxon>Pentapetalae</taxon>
        <taxon>rosids</taxon>
        <taxon>malvids</taxon>
        <taxon>Brassicales</taxon>
        <taxon>Brassicaceae</taxon>
        <taxon>Camelineae</taxon>
        <taxon>Arabidopsis</taxon>
    </lineage>
</organism>
<evidence type="ECO:0000313" key="1">
    <source>
        <dbReference type="EMBL" id="EFH53470.1"/>
    </source>
</evidence>
<name>D7LP40_ARALL</name>
<keyword evidence="2" id="KW-1185">Reference proteome</keyword>
<dbReference type="Gramene" id="scaffold_501000.1">
    <property type="protein sequence ID" value="scaffold_501000.1"/>
    <property type="gene ID" value="scaffold_501000.1"/>
</dbReference>
<sequence length="85" mass="9533">MGENPLLSAPYHAGPVTTPCDRCDREPTDWSRPLVTGVVPDAEPEYTDRTAVSPVIAPSHRTVCIVDRPWIDPRRPYPTRDRTAH</sequence>
<reference evidence="2" key="1">
    <citation type="journal article" date="2011" name="Nat. Genet.">
        <title>The Arabidopsis lyrata genome sequence and the basis of rapid genome size change.</title>
        <authorList>
            <person name="Hu T.T."/>
            <person name="Pattyn P."/>
            <person name="Bakker E.G."/>
            <person name="Cao J."/>
            <person name="Cheng J.-F."/>
            <person name="Clark R.M."/>
            <person name="Fahlgren N."/>
            <person name="Fawcett J.A."/>
            <person name="Grimwood J."/>
            <person name="Gundlach H."/>
            <person name="Haberer G."/>
            <person name="Hollister J.D."/>
            <person name="Ossowski S."/>
            <person name="Ottilar R.P."/>
            <person name="Salamov A.A."/>
            <person name="Schneeberger K."/>
            <person name="Spannagl M."/>
            <person name="Wang X."/>
            <person name="Yang L."/>
            <person name="Nasrallah M.E."/>
            <person name="Bergelson J."/>
            <person name="Carrington J.C."/>
            <person name="Gaut B.S."/>
            <person name="Schmutz J."/>
            <person name="Mayer K.F.X."/>
            <person name="Van de Peer Y."/>
            <person name="Grigoriev I.V."/>
            <person name="Nordborg M."/>
            <person name="Weigel D."/>
            <person name="Guo Y.-L."/>
        </authorList>
    </citation>
    <scope>NUCLEOTIDE SEQUENCE [LARGE SCALE GENOMIC DNA]</scope>
    <source>
        <strain evidence="2">cv. MN47</strain>
    </source>
</reference>
<dbReference type="HOGENOM" id="CLU_2515712_0_0_1"/>
<dbReference type="Proteomes" id="UP000008694">
    <property type="component" value="Unassembled WGS sequence"/>
</dbReference>
<gene>
    <name evidence="1" type="ORF">ARALYDRAFT_905296</name>
</gene>
<accession>D7LP40</accession>
<protein>
    <submittedName>
        <fullName evidence="1">Predicted protein</fullName>
    </submittedName>
</protein>